<keyword evidence="3 7" id="KW-0507">mRNA processing</keyword>
<keyword evidence="10" id="KW-1185">Reference proteome</keyword>
<evidence type="ECO:0000256" key="1">
    <source>
        <dbReference type="ARBA" id="ARBA00004123"/>
    </source>
</evidence>
<evidence type="ECO:0000256" key="6">
    <source>
        <dbReference type="ARBA" id="ARBA00023242"/>
    </source>
</evidence>
<dbReference type="HOGENOM" id="CLU_3016526_0_0_1"/>
<evidence type="ECO:0000256" key="3">
    <source>
        <dbReference type="ARBA" id="ARBA00022664"/>
    </source>
</evidence>
<dbReference type="EMBL" id="DS671064">
    <property type="protein sequence ID" value="EEC03571.1"/>
    <property type="molecule type" value="Genomic_DNA"/>
</dbReference>
<dbReference type="GO" id="GO:0005681">
    <property type="term" value="C:spliceosomal complex"/>
    <property type="evidence" value="ECO:0007669"/>
    <property type="project" value="UniProtKB-KW"/>
</dbReference>
<dbReference type="GO" id="GO:0000398">
    <property type="term" value="P:mRNA splicing, via spliceosome"/>
    <property type="evidence" value="ECO:0007669"/>
    <property type="project" value="UniProtKB-UniRule"/>
</dbReference>
<dbReference type="Proteomes" id="UP000001555">
    <property type="component" value="Unassembled WGS sequence"/>
</dbReference>
<dbReference type="EMBL" id="ABJB011031578">
    <property type="status" value="NOT_ANNOTATED_CDS"/>
    <property type="molecule type" value="Genomic_DNA"/>
</dbReference>
<evidence type="ECO:0000313" key="8">
    <source>
        <dbReference type="EMBL" id="EEC03571.1"/>
    </source>
</evidence>
<evidence type="ECO:0000256" key="5">
    <source>
        <dbReference type="ARBA" id="ARBA00023187"/>
    </source>
</evidence>
<keyword evidence="5 7" id="KW-0508">mRNA splicing</keyword>
<keyword evidence="6 7" id="KW-0539">Nucleus</keyword>
<comment type="subcellular location">
    <subcellularLocation>
        <location evidence="1 7">Nucleus</location>
    </subcellularLocation>
</comment>
<sequence length="56" mass="6680">MQAELNEEWETRAKLEKQVEELRGEALYPTRDTIIHGLHKDSKEDVDRMVQDLEKQ</sequence>
<name>B7PAE9_IXOSC</name>
<dbReference type="AlphaFoldDB" id="B7PAE9"/>
<dbReference type="EMBL" id="ABJB010510112">
    <property type="status" value="NOT_ANNOTATED_CDS"/>
    <property type="molecule type" value="Genomic_DNA"/>
</dbReference>
<dbReference type="STRING" id="6945.B7PAE9"/>
<evidence type="ECO:0000313" key="10">
    <source>
        <dbReference type="Proteomes" id="UP000001555"/>
    </source>
</evidence>
<dbReference type="VEuPathDB" id="VectorBase:ISCI003252"/>
<dbReference type="PaxDb" id="6945-B7PAE9"/>
<organism>
    <name type="scientific">Ixodes scapularis</name>
    <name type="common">Black-legged tick</name>
    <name type="synonym">Deer tick</name>
    <dbReference type="NCBI Taxonomy" id="6945"/>
    <lineage>
        <taxon>Eukaryota</taxon>
        <taxon>Metazoa</taxon>
        <taxon>Ecdysozoa</taxon>
        <taxon>Arthropoda</taxon>
        <taxon>Chelicerata</taxon>
        <taxon>Arachnida</taxon>
        <taxon>Acari</taxon>
        <taxon>Parasitiformes</taxon>
        <taxon>Ixodida</taxon>
        <taxon>Ixodoidea</taxon>
        <taxon>Ixodidae</taxon>
        <taxon>Ixodinae</taxon>
        <taxon>Ixodes</taxon>
    </lineage>
</organism>
<reference evidence="9" key="2">
    <citation type="submission" date="2020-05" db="UniProtKB">
        <authorList>
            <consortium name="EnsemblMetazoa"/>
        </authorList>
    </citation>
    <scope>IDENTIFICATION</scope>
    <source>
        <strain evidence="9">wikel</strain>
    </source>
</reference>
<comment type="subunit">
    <text evidence="7">May be part of a spliceosome complex.</text>
</comment>
<comment type="function">
    <text evidence="7">Involved in pre-mRNA splicing.</text>
</comment>
<gene>
    <name evidence="8" type="ORF">IscW_ISCW003252</name>
</gene>
<proteinExistence type="inferred from homology"/>
<accession>B7PAE9</accession>
<comment type="similarity">
    <text evidence="2 7">Belongs to the SYF2 family.</text>
</comment>
<dbReference type="InterPro" id="IPR013260">
    <property type="entry name" value="mRNA_splic_SYF2"/>
</dbReference>
<dbReference type="Pfam" id="PF08231">
    <property type="entry name" value="SYF2"/>
    <property type="match status" value="1"/>
</dbReference>
<keyword evidence="4 7" id="KW-0747">Spliceosome</keyword>
<evidence type="ECO:0000256" key="7">
    <source>
        <dbReference type="RuleBase" id="RU367148"/>
    </source>
</evidence>
<evidence type="ECO:0000256" key="4">
    <source>
        <dbReference type="ARBA" id="ARBA00022728"/>
    </source>
</evidence>
<dbReference type="VEuPathDB" id="VectorBase:ISCW003252"/>
<dbReference type="InParanoid" id="B7PAE9"/>
<dbReference type="EnsemblMetazoa" id="ISCW003252-RA">
    <property type="protein sequence ID" value="ISCW003252-PA"/>
    <property type="gene ID" value="ISCW003252"/>
</dbReference>
<evidence type="ECO:0000313" key="9">
    <source>
        <dbReference type="EnsemblMetazoa" id="ISCW003252-PA"/>
    </source>
</evidence>
<protein>
    <recommendedName>
        <fullName evidence="7">Pre-mRNA-splicing factor SYF2</fullName>
    </recommendedName>
</protein>
<reference evidence="8 10" key="1">
    <citation type="submission" date="2008-03" db="EMBL/GenBank/DDBJ databases">
        <title>Annotation of Ixodes scapularis.</title>
        <authorList>
            <consortium name="Ixodes scapularis Genome Project Consortium"/>
            <person name="Caler E."/>
            <person name="Hannick L.I."/>
            <person name="Bidwell S."/>
            <person name="Joardar V."/>
            <person name="Thiagarajan M."/>
            <person name="Amedeo P."/>
            <person name="Galinsky K.J."/>
            <person name="Schobel S."/>
            <person name="Inman J."/>
            <person name="Hostetler J."/>
            <person name="Miller J."/>
            <person name="Hammond M."/>
            <person name="Megy K."/>
            <person name="Lawson D."/>
            <person name="Kodira C."/>
            <person name="Sutton G."/>
            <person name="Meyer J."/>
            <person name="Hill C.A."/>
            <person name="Birren B."/>
            <person name="Nene V."/>
            <person name="Collins F."/>
            <person name="Alarcon-Chaidez F."/>
            <person name="Wikel S."/>
            <person name="Strausberg R."/>
        </authorList>
    </citation>
    <scope>NUCLEOTIDE SEQUENCE [LARGE SCALE GENOMIC DNA]</scope>
    <source>
        <strain evidence="10">Wikel</strain>
        <strain evidence="8">Wikel colony</strain>
    </source>
</reference>
<evidence type="ECO:0000256" key="2">
    <source>
        <dbReference type="ARBA" id="ARBA00010028"/>
    </source>
</evidence>